<protein>
    <submittedName>
        <fullName evidence="2">Phage portal protein</fullName>
    </submittedName>
</protein>
<comment type="caution">
    <text evidence="2">The sequence shown here is derived from an EMBL/GenBank/DDBJ whole genome shotgun (WGS) entry which is preliminary data.</text>
</comment>
<name>A0A3E3E0W0_9FIRM</name>
<evidence type="ECO:0000256" key="1">
    <source>
        <dbReference type="SAM" id="MobiDB-lite"/>
    </source>
</evidence>
<dbReference type="Pfam" id="PF04860">
    <property type="entry name" value="Phage_portal"/>
    <property type="match status" value="1"/>
</dbReference>
<dbReference type="InterPro" id="IPR006944">
    <property type="entry name" value="Phage/GTA_portal"/>
</dbReference>
<dbReference type="Proteomes" id="UP000260721">
    <property type="component" value="Unassembled WGS sequence"/>
</dbReference>
<organism evidence="2 3">
    <name type="scientific">Faecalicoccus pleomorphus</name>
    <dbReference type="NCBI Taxonomy" id="1323"/>
    <lineage>
        <taxon>Bacteria</taxon>
        <taxon>Bacillati</taxon>
        <taxon>Bacillota</taxon>
        <taxon>Erysipelotrichia</taxon>
        <taxon>Erysipelotrichales</taxon>
        <taxon>Erysipelotrichaceae</taxon>
        <taxon>Faecalicoccus</taxon>
    </lineage>
</organism>
<reference evidence="2 3" key="1">
    <citation type="submission" date="2018-08" db="EMBL/GenBank/DDBJ databases">
        <title>A genome reference for cultivated species of the human gut microbiota.</title>
        <authorList>
            <person name="Zou Y."/>
            <person name="Xue W."/>
            <person name="Luo G."/>
        </authorList>
    </citation>
    <scope>NUCLEOTIDE SEQUENCE [LARGE SCALE GENOMIC DNA]</scope>
    <source>
        <strain evidence="2 3">TF08-11</strain>
    </source>
</reference>
<sequence length="406" mass="45957">MQMGLFDFLFGKKRPKADMKPIFFPLSGYSPVYTSTDGAIYELALCKAVIHRIASESSKGKPALTKQNKKIEFIVSKDPNEFMTTSQFFYRLATIYEIENNAFIVPIENEFGHITGIYPVCPSQAVMKELNGVVYIVYTFADGHEKAIEYNRCGHLKKMQYKNDFFGDSNRAFNPTADLVKAQETGTQQAIQNGSNLRFIGKLNSEIVDEEDMKEQQQAISTMNLSGNNTGVFLYDNRFESMEQIKAQAVLLDADQKKAIENSVFNYWGVNEHILQNNYDENEWNAFYESKVEAFFIQAGEVLTRMFYSRDQRERGNEILLTSDRLQYASNTTKIQVAKEYFDRGLITTNQALSILNMPPVEDGDKRYIRAEYLNITDNVGKGVTDGATGNANKNDDNGSGEDGGQ</sequence>
<proteinExistence type="predicted"/>
<accession>A0A3E3E0W0</accession>
<dbReference type="AlphaFoldDB" id="A0A3E3E0W0"/>
<gene>
    <name evidence="2" type="ORF">DXC78_09230</name>
</gene>
<evidence type="ECO:0000313" key="2">
    <source>
        <dbReference type="EMBL" id="RGD74809.1"/>
    </source>
</evidence>
<evidence type="ECO:0000313" key="3">
    <source>
        <dbReference type="Proteomes" id="UP000260721"/>
    </source>
</evidence>
<feature type="region of interest" description="Disordered" evidence="1">
    <location>
        <begin position="382"/>
        <end position="406"/>
    </location>
</feature>
<dbReference type="EMBL" id="QUSK01000021">
    <property type="protein sequence ID" value="RGD74809.1"/>
    <property type="molecule type" value="Genomic_DNA"/>
</dbReference>